<gene>
    <name evidence="1" type="ORF">PND83_02170</name>
    <name evidence="2" type="ORF">PNE06_24955</name>
</gene>
<protein>
    <submittedName>
        <fullName evidence="1">Uncharacterized protein</fullName>
    </submittedName>
</protein>
<sequence>MNELTLYSYDAVPMAVERKPRTGDYTISVFGGPPSTLRRGVDFGMIRRKDGSAQTKHPTLFKSGAEKVAVAYGLCQRYHLESKVEDHSEGFFFYCVRCDLVKIVDGQEYTITSSYGSANTREGRNGRQSPYDGANSALKMAQKRALVSAALSLGCMSDSFTQDIESDTEEAGVYFNSQNPDAPITAAQVKFFYAAAGRHGLTKADAKALLRRHGCASAKDIRGKDFDAILADLDGGGNGEVEGNNA</sequence>
<dbReference type="AlphaFoldDB" id="A0AAW6BXY2"/>
<comment type="caution">
    <text evidence="1">The sequence shown here is derived from an EMBL/GenBank/DDBJ whole genome shotgun (WGS) entry which is preliminary data.</text>
</comment>
<reference evidence="1" key="1">
    <citation type="submission" date="2023-01" db="EMBL/GenBank/DDBJ databases">
        <title>Human gut microbiome strain richness.</title>
        <authorList>
            <person name="Chen-Liaw A."/>
        </authorList>
    </citation>
    <scope>NUCLEOTIDE SEQUENCE</scope>
    <source>
        <strain evidence="2">1001287st1_F4_1001285I_161205</strain>
        <strain evidence="1">2225st1_A6_2225SCRN_200828</strain>
    </source>
</reference>
<dbReference type="Proteomes" id="UP001211173">
    <property type="component" value="Unassembled WGS sequence"/>
</dbReference>
<dbReference type="Proteomes" id="UP001211006">
    <property type="component" value="Unassembled WGS sequence"/>
</dbReference>
<evidence type="ECO:0000313" key="2">
    <source>
        <dbReference type="EMBL" id="MDB7936326.1"/>
    </source>
</evidence>
<organism evidence="1 3">
    <name type="scientific">Flavonifractor plautii</name>
    <name type="common">Fusobacterium plautii</name>
    <dbReference type="NCBI Taxonomy" id="292800"/>
    <lineage>
        <taxon>Bacteria</taxon>
        <taxon>Bacillati</taxon>
        <taxon>Bacillota</taxon>
        <taxon>Clostridia</taxon>
        <taxon>Eubacteriales</taxon>
        <taxon>Oscillospiraceae</taxon>
        <taxon>Flavonifractor</taxon>
    </lineage>
</organism>
<proteinExistence type="predicted"/>
<dbReference type="EMBL" id="JAQLWO010000002">
    <property type="protein sequence ID" value="MDB7904775.1"/>
    <property type="molecule type" value="Genomic_DNA"/>
</dbReference>
<name>A0AAW6BXY2_FLAPL</name>
<dbReference type="RefSeq" id="WP_271905802.1">
    <property type="nucleotide sequence ID" value="NZ_JAQLWN010000003.1"/>
</dbReference>
<accession>A0AAW6BXY2</accession>
<evidence type="ECO:0000313" key="1">
    <source>
        <dbReference type="EMBL" id="MDB7904775.1"/>
    </source>
</evidence>
<dbReference type="EMBL" id="JAQLWV010000097">
    <property type="protein sequence ID" value="MDB7936326.1"/>
    <property type="molecule type" value="Genomic_DNA"/>
</dbReference>
<evidence type="ECO:0000313" key="3">
    <source>
        <dbReference type="Proteomes" id="UP001211006"/>
    </source>
</evidence>